<protein>
    <submittedName>
        <fullName evidence="1">Uncharacterized protein</fullName>
    </submittedName>
</protein>
<dbReference type="EMBL" id="CM018225">
    <property type="protein sequence ID" value="KAB2005351.1"/>
    <property type="molecule type" value="Genomic_DNA"/>
</dbReference>
<evidence type="ECO:0000313" key="1">
    <source>
        <dbReference type="EMBL" id="KAB2005351.1"/>
    </source>
</evidence>
<name>A0A5J5PJG0_GOSBA</name>
<dbReference type="Proteomes" id="UP000327439">
    <property type="component" value="Chromosome D11"/>
</dbReference>
<accession>A0A5J5PJG0</accession>
<dbReference type="OrthoDB" id="1703254at2759"/>
<proteinExistence type="predicted"/>
<sequence length="79" mass="8904">MKLTKALLATGFQQSKASFGLRFTASEKTLLFNFPICRKPCSSTHVLQLTLLQNPTNNKQTQRSSIFRLILSILFSTLI</sequence>
<dbReference type="AlphaFoldDB" id="A0A5J5PJG0"/>
<organism evidence="1 2">
    <name type="scientific">Gossypium barbadense</name>
    <name type="common">Sea Island cotton</name>
    <name type="synonym">Hibiscus barbadensis</name>
    <dbReference type="NCBI Taxonomy" id="3634"/>
    <lineage>
        <taxon>Eukaryota</taxon>
        <taxon>Viridiplantae</taxon>
        <taxon>Streptophyta</taxon>
        <taxon>Embryophyta</taxon>
        <taxon>Tracheophyta</taxon>
        <taxon>Spermatophyta</taxon>
        <taxon>Magnoliopsida</taxon>
        <taxon>eudicotyledons</taxon>
        <taxon>Gunneridae</taxon>
        <taxon>Pentapetalae</taxon>
        <taxon>rosids</taxon>
        <taxon>malvids</taxon>
        <taxon>Malvales</taxon>
        <taxon>Malvaceae</taxon>
        <taxon>Malvoideae</taxon>
        <taxon>Gossypium</taxon>
    </lineage>
</organism>
<gene>
    <name evidence="1" type="ORF">ES319_D11G264000v1</name>
</gene>
<evidence type="ECO:0000313" key="2">
    <source>
        <dbReference type="Proteomes" id="UP000327439"/>
    </source>
</evidence>
<keyword evidence="2" id="KW-1185">Reference proteome</keyword>
<reference evidence="2" key="1">
    <citation type="journal article" date="2020" name="Nat. Genet.">
        <title>Genomic diversifications of five Gossypium allopolyploid species and their impact on cotton improvement.</title>
        <authorList>
            <person name="Chen Z.J."/>
            <person name="Sreedasyam A."/>
            <person name="Ando A."/>
            <person name="Song Q."/>
            <person name="De Santiago L.M."/>
            <person name="Hulse-Kemp A.M."/>
            <person name="Ding M."/>
            <person name="Ye W."/>
            <person name="Kirkbride R.C."/>
            <person name="Jenkins J."/>
            <person name="Plott C."/>
            <person name="Lovell J."/>
            <person name="Lin Y.M."/>
            <person name="Vaughn R."/>
            <person name="Liu B."/>
            <person name="Simpson S."/>
            <person name="Scheffler B.E."/>
            <person name="Wen L."/>
            <person name="Saski C.A."/>
            <person name="Grover C.E."/>
            <person name="Hu G."/>
            <person name="Conover J.L."/>
            <person name="Carlson J.W."/>
            <person name="Shu S."/>
            <person name="Boston L.B."/>
            <person name="Williams M."/>
            <person name="Peterson D.G."/>
            <person name="McGee K."/>
            <person name="Jones D.C."/>
            <person name="Wendel J.F."/>
            <person name="Stelly D.M."/>
            <person name="Grimwood J."/>
            <person name="Schmutz J."/>
        </authorList>
    </citation>
    <scope>NUCLEOTIDE SEQUENCE [LARGE SCALE GENOMIC DNA]</scope>
    <source>
        <strain evidence="2">cv. 3-79</strain>
    </source>
</reference>